<dbReference type="PRINTS" id="PR01185">
    <property type="entry name" value="INTEGRINA"/>
</dbReference>
<keyword evidence="3 13" id="KW-0812">Transmembrane</keyword>
<dbReference type="Gene3D" id="2.60.40.1460">
    <property type="entry name" value="Integrin domains. Chain A, domain 2"/>
    <property type="match status" value="1"/>
</dbReference>
<evidence type="ECO:0000256" key="5">
    <source>
        <dbReference type="ARBA" id="ARBA00022737"/>
    </source>
</evidence>
<comment type="subcellular location">
    <subcellularLocation>
        <location evidence="1 13">Membrane</location>
        <topology evidence="1 13">Single-pass type I membrane protein</topology>
    </subcellularLocation>
</comment>
<feature type="domain" description="Integrin alpha second immunoglobulin-like" evidence="15">
    <location>
        <begin position="620"/>
        <end position="757"/>
    </location>
</feature>
<sequence length="1027" mass="114770">MESGTLCRGFRLNLLWLFECILITGLTEAYNIQESDPLLFKGPAGSLFGYSVVLHSYQQSTWIVVGAPKTNWTTKVNVTSPGAIYKCRIGNNPDGMCDLMDLGVDNREWCGKTCISEPDNQWLGVSLSRQEKEGKILACGHRWKNVFYMTNEHKLPYGVCYSIPANLRADLSKRICPCYKDFVRKFAEVYGSCQAGISTSFLEDIIVMGAPGSHYWTGSLFVYNTTRNRIISYEDRTNTVKFGSYLGYSVGVGHFQATDSYEVVGGAPQQEQIGKAYIFSFGKTQLNILFEVAGKKIGSYFGAAVCAVDLNGDGLSDLLVGAPMQSNIREEGRVFVYINTGAGKMEELQFELSGSDLYAARFGEAITNLGDIDKDGFEDVAIAAPHEDELQGAVYIYNGRKKGITPSFTQRLQGKNFANGLQMFGQSISTGVDIDGNGYQDVAVGAFLSDSVLLLRTRPVVIINATLELPMSVNQTKFNCVENGHPAVCMNVTVCFRYQGLDVPGHIVLHYNISSDTRRKTGTHARFYFFSNGTTDVISGTIDIHQDTANCKMHQAFMRKDVWDILTPIHMESQYHLGEHIVYKKSKRDVQDFTPLQPILQQKEGSENLLRSTVFFARYCALKNCSADLQISGKLSFPKASENRTHLVVGSTKTLMINISMYNAGDDAYQSTLEIRLPKGLYFIKVLDLPGKQIKCDVNEEEKHLVTLHCNIGLYYVDSHSKHEFSFLLDASSLSKAEDDLLINVTVNCENEVNKDTLWNNVVTFIVPTRNEVNLNVIGTVSPISLLYGPSDEEIMEPCVMEKIVFTFNVINSGPSLAPGATLEVKLPNTFAPSKIRLFNLLDVTTTAGKCSFTNYHRVCETPKNNNTIFGDLVAFFSKPEKRVLFCFHEDSSCLHVSCAFGDLESENEIIVEVHLELNRLLLELDESSVLLFITTATAGHEENPKVINLNPNKQTHVLLEALHNQKPKSHVVILIICLSLLFGLVLFLVLTYLLWKVGFFKRKYKHLDSNVQSRRESWNFVNKDEK</sequence>
<dbReference type="Pfam" id="PF20806">
    <property type="entry name" value="Integrin_A_Ig_3"/>
    <property type="match status" value="1"/>
</dbReference>
<dbReference type="Proteomes" id="UP000694569">
    <property type="component" value="Unplaced"/>
</dbReference>
<dbReference type="InterPro" id="IPR032695">
    <property type="entry name" value="Integrin_dom_sf"/>
</dbReference>
<dbReference type="Ensembl" id="ENSLLET00000010257.1">
    <property type="protein sequence ID" value="ENSLLEP00000009875.1"/>
    <property type="gene ID" value="ENSLLEG00000006184.1"/>
</dbReference>
<proteinExistence type="inferred from homology"/>
<dbReference type="AlphaFoldDB" id="A0A8C5MC95"/>
<dbReference type="Gene3D" id="2.130.10.130">
    <property type="entry name" value="Integrin alpha, N-terminal"/>
    <property type="match status" value="1"/>
</dbReference>
<feature type="domain" description="Integrin alpha third immunoglobulin-like" evidence="16">
    <location>
        <begin position="776"/>
        <end position="957"/>
    </location>
</feature>
<dbReference type="InterPro" id="IPR013517">
    <property type="entry name" value="FG-GAP"/>
</dbReference>
<dbReference type="InterPro" id="IPR013649">
    <property type="entry name" value="Integrin_alpha_Ig-like_1"/>
</dbReference>
<evidence type="ECO:0000256" key="10">
    <source>
        <dbReference type="ARBA" id="ARBA00023170"/>
    </source>
</evidence>
<dbReference type="Gene3D" id="1.20.5.930">
    <property type="entry name" value="Bicelle-embedded integrin alpha(iib) transmembrane segment"/>
    <property type="match status" value="1"/>
</dbReference>
<dbReference type="GO" id="GO:0001568">
    <property type="term" value="P:blood vessel development"/>
    <property type="evidence" value="ECO:0007669"/>
    <property type="project" value="Ensembl"/>
</dbReference>
<organism evidence="17 18">
    <name type="scientific">Leptobrachium leishanense</name>
    <name type="common">Leishan spiny toad</name>
    <dbReference type="NCBI Taxonomy" id="445787"/>
    <lineage>
        <taxon>Eukaryota</taxon>
        <taxon>Metazoa</taxon>
        <taxon>Chordata</taxon>
        <taxon>Craniata</taxon>
        <taxon>Vertebrata</taxon>
        <taxon>Euteleostomi</taxon>
        <taxon>Amphibia</taxon>
        <taxon>Batrachia</taxon>
        <taxon>Anura</taxon>
        <taxon>Pelobatoidea</taxon>
        <taxon>Megophryidae</taxon>
        <taxon>Leptobrachium</taxon>
    </lineage>
</organism>
<feature type="repeat" description="FG-GAP" evidence="12">
    <location>
        <begin position="34"/>
        <end position="96"/>
    </location>
</feature>
<evidence type="ECO:0000259" key="16">
    <source>
        <dbReference type="Pfam" id="PF20806"/>
    </source>
</evidence>
<gene>
    <name evidence="17" type="primary">ITGA4</name>
</gene>
<dbReference type="SMART" id="SM00191">
    <property type="entry name" value="Int_alpha"/>
    <property type="match status" value="6"/>
</dbReference>
<dbReference type="GO" id="GO:0007160">
    <property type="term" value="P:cell-matrix adhesion"/>
    <property type="evidence" value="ECO:0007669"/>
    <property type="project" value="TreeGrafter"/>
</dbReference>
<feature type="signal peptide" evidence="13">
    <location>
        <begin position="1"/>
        <end position="29"/>
    </location>
</feature>
<keyword evidence="5" id="KW-0677">Repeat</keyword>
<feature type="repeat" description="FG-GAP" evidence="12">
    <location>
        <begin position="410"/>
        <end position="472"/>
    </location>
</feature>
<dbReference type="GO" id="GO:0033627">
    <property type="term" value="P:cell adhesion mediated by integrin"/>
    <property type="evidence" value="ECO:0007669"/>
    <property type="project" value="TreeGrafter"/>
</dbReference>
<dbReference type="GO" id="GO:0008305">
    <property type="term" value="C:integrin complex"/>
    <property type="evidence" value="ECO:0007669"/>
    <property type="project" value="InterPro"/>
</dbReference>
<accession>A0A8C5MC95</accession>
<protein>
    <submittedName>
        <fullName evidence="17">Integrin subunit alpha 4</fullName>
    </submittedName>
</protein>
<keyword evidence="10 13" id="KW-0675">Receptor</keyword>
<evidence type="ECO:0000313" key="17">
    <source>
        <dbReference type="Ensembl" id="ENSLLEP00000009875.1"/>
    </source>
</evidence>
<feature type="transmembrane region" description="Helical" evidence="13">
    <location>
        <begin position="972"/>
        <end position="996"/>
    </location>
</feature>
<evidence type="ECO:0000256" key="4">
    <source>
        <dbReference type="ARBA" id="ARBA00022729"/>
    </source>
</evidence>
<dbReference type="InterPro" id="IPR048286">
    <property type="entry name" value="Integrin_alpha_Ig-like_3"/>
</dbReference>
<evidence type="ECO:0000256" key="6">
    <source>
        <dbReference type="ARBA" id="ARBA00022889"/>
    </source>
</evidence>
<keyword evidence="6 13" id="KW-0130">Cell adhesion</keyword>
<evidence type="ECO:0000259" key="14">
    <source>
        <dbReference type="Pfam" id="PF08441"/>
    </source>
</evidence>
<reference evidence="17" key="1">
    <citation type="submission" date="2025-08" db="UniProtKB">
        <authorList>
            <consortium name="Ensembl"/>
        </authorList>
    </citation>
    <scope>IDENTIFICATION</scope>
</reference>
<evidence type="ECO:0000256" key="13">
    <source>
        <dbReference type="RuleBase" id="RU003762"/>
    </source>
</evidence>
<dbReference type="Pfam" id="PF01839">
    <property type="entry name" value="FG-GAP"/>
    <property type="match status" value="3"/>
</dbReference>
<evidence type="ECO:0000256" key="9">
    <source>
        <dbReference type="ARBA" id="ARBA00023136"/>
    </source>
</evidence>
<dbReference type="PROSITE" id="PS00242">
    <property type="entry name" value="INTEGRIN_ALPHA"/>
    <property type="match status" value="1"/>
</dbReference>
<dbReference type="Gene3D" id="2.60.40.1530">
    <property type="entry name" value="ntegrin, alpha v. Chain A, domain 4"/>
    <property type="match status" value="1"/>
</dbReference>
<dbReference type="GeneTree" id="ENSGT00940000158443"/>
<feature type="repeat" description="FG-GAP" evidence="12">
    <location>
        <begin position="349"/>
        <end position="406"/>
    </location>
</feature>
<evidence type="ECO:0000256" key="3">
    <source>
        <dbReference type="ARBA" id="ARBA00022692"/>
    </source>
</evidence>
<evidence type="ECO:0000256" key="8">
    <source>
        <dbReference type="ARBA" id="ARBA00023037"/>
    </source>
</evidence>
<reference evidence="17" key="2">
    <citation type="submission" date="2025-09" db="UniProtKB">
        <authorList>
            <consortium name="Ensembl"/>
        </authorList>
    </citation>
    <scope>IDENTIFICATION</scope>
</reference>
<dbReference type="Gene3D" id="2.60.40.1510">
    <property type="entry name" value="ntegrin, alpha v. Chain A, domain 3"/>
    <property type="match status" value="1"/>
</dbReference>
<evidence type="ECO:0000256" key="12">
    <source>
        <dbReference type="PROSITE-ProRule" id="PRU00803"/>
    </source>
</evidence>
<name>A0A8C5MC95_9ANUR</name>
<dbReference type="GO" id="GO:0043114">
    <property type="term" value="P:regulation of vascular permeability"/>
    <property type="evidence" value="ECO:0007669"/>
    <property type="project" value="Ensembl"/>
</dbReference>
<feature type="domain" description="Integrin alpha first immunoglubulin-like" evidence="14">
    <location>
        <begin position="457"/>
        <end position="606"/>
    </location>
</feature>
<dbReference type="GO" id="GO:0060956">
    <property type="term" value="P:endocardial cell differentiation"/>
    <property type="evidence" value="ECO:0007669"/>
    <property type="project" value="Ensembl"/>
</dbReference>
<dbReference type="SUPFAM" id="SSF69179">
    <property type="entry name" value="Integrin domains"/>
    <property type="match status" value="3"/>
</dbReference>
<dbReference type="PROSITE" id="PS51470">
    <property type="entry name" value="FG_GAP"/>
    <property type="match status" value="5"/>
</dbReference>
<dbReference type="InterPro" id="IPR028994">
    <property type="entry name" value="Integrin_alpha_N"/>
</dbReference>
<evidence type="ECO:0000256" key="11">
    <source>
        <dbReference type="ARBA" id="ARBA00023180"/>
    </source>
</evidence>
<dbReference type="GO" id="GO:0098609">
    <property type="term" value="P:cell-cell adhesion"/>
    <property type="evidence" value="ECO:0007669"/>
    <property type="project" value="TreeGrafter"/>
</dbReference>
<keyword evidence="7 13" id="KW-1133">Transmembrane helix</keyword>
<dbReference type="InterPro" id="IPR000413">
    <property type="entry name" value="Integrin_alpha"/>
</dbReference>
<keyword evidence="9 13" id="KW-0472">Membrane</keyword>
<dbReference type="InterPro" id="IPR048285">
    <property type="entry name" value="Integrin_alpha_Ig-like_2"/>
</dbReference>
<evidence type="ECO:0000256" key="1">
    <source>
        <dbReference type="ARBA" id="ARBA00004479"/>
    </source>
</evidence>
<keyword evidence="18" id="KW-1185">Reference proteome</keyword>
<feature type="repeat" description="FG-GAP" evidence="12">
    <location>
        <begin position="287"/>
        <end position="346"/>
    </location>
</feature>
<dbReference type="PANTHER" id="PTHR23220:SF78">
    <property type="entry name" value="INTEGRIN ALPHA-4"/>
    <property type="match status" value="1"/>
</dbReference>
<comment type="similarity">
    <text evidence="2 13">Belongs to the integrin alpha chain family.</text>
</comment>
<dbReference type="GO" id="GO:0007229">
    <property type="term" value="P:integrin-mediated signaling pathway"/>
    <property type="evidence" value="ECO:0007669"/>
    <property type="project" value="UniProtKB-KW"/>
</dbReference>
<dbReference type="InterPro" id="IPR018184">
    <property type="entry name" value="Integrin_alpha_C_CS"/>
</dbReference>
<dbReference type="GO" id="GO:0009897">
    <property type="term" value="C:external side of plasma membrane"/>
    <property type="evidence" value="ECO:0007669"/>
    <property type="project" value="TreeGrafter"/>
</dbReference>
<dbReference type="OrthoDB" id="5317514at2759"/>
<dbReference type="PANTHER" id="PTHR23220">
    <property type="entry name" value="INTEGRIN ALPHA"/>
    <property type="match status" value="1"/>
</dbReference>
<dbReference type="InterPro" id="IPR013519">
    <property type="entry name" value="Int_alpha_beta-p"/>
</dbReference>
<keyword evidence="11" id="KW-0325">Glycoprotein</keyword>
<evidence type="ECO:0000256" key="7">
    <source>
        <dbReference type="ARBA" id="ARBA00022989"/>
    </source>
</evidence>
<dbReference type="Pfam" id="PF08441">
    <property type="entry name" value="Integrin_A_Ig_1"/>
    <property type="match status" value="1"/>
</dbReference>
<dbReference type="SUPFAM" id="SSF69318">
    <property type="entry name" value="Integrin alpha N-terminal domain"/>
    <property type="match status" value="1"/>
</dbReference>
<keyword evidence="4 13" id="KW-0732">Signal</keyword>
<evidence type="ECO:0000259" key="15">
    <source>
        <dbReference type="Pfam" id="PF20805"/>
    </source>
</evidence>
<feature type="chain" id="PRO_5034642397" evidence="13">
    <location>
        <begin position="30"/>
        <end position="1027"/>
    </location>
</feature>
<feature type="repeat" description="FG-GAP" evidence="12">
    <location>
        <begin position="181"/>
        <end position="232"/>
    </location>
</feature>
<dbReference type="Pfam" id="PF20805">
    <property type="entry name" value="Integrin_A_Ig_2"/>
    <property type="match status" value="1"/>
</dbReference>
<evidence type="ECO:0000313" key="18">
    <source>
        <dbReference type="Proteomes" id="UP000694569"/>
    </source>
</evidence>
<evidence type="ECO:0000256" key="2">
    <source>
        <dbReference type="ARBA" id="ARBA00008054"/>
    </source>
</evidence>
<dbReference type="GO" id="GO:0005178">
    <property type="term" value="F:integrin binding"/>
    <property type="evidence" value="ECO:0007669"/>
    <property type="project" value="TreeGrafter"/>
</dbReference>
<keyword evidence="8 13" id="KW-0401">Integrin</keyword>